<comment type="caution">
    <text evidence="1">The sequence shown here is derived from an EMBL/GenBank/DDBJ whole genome shotgun (WGS) entry which is preliminary data.</text>
</comment>
<keyword evidence="2" id="KW-1185">Reference proteome</keyword>
<evidence type="ECO:0000313" key="2">
    <source>
        <dbReference type="Proteomes" id="UP000253426"/>
    </source>
</evidence>
<dbReference type="AlphaFoldDB" id="A0A366HU54"/>
<evidence type="ECO:0000313" key="1">
    <source>
        <dbReference type="EMBL" id="RBP46444.1"/>
    </source>
</evidence>
<sequence>MYSLGDYAAWDVERGRREDGFAMDGQAVFAPELAL</sequence>
<gene>
    <name evidence="1" type="ORF">DES53_102835</name>
</gene>
<dbReference type="Proteomes" id="UP000253426">
    <property type="component" value="Unassembled WGS sequence"/>
</dbReference>
<protein>
    <submittedName>
        <fullName evidence="1">Uncharacterized protein</fullName>
    </submittedName>
</protein>
<organism evidence="1 2">
    <name type="scientific">Roseimicrobium gellanilyticum</name>
    <dbReference type="NCBI Taxonomy" id="748857"/>
    <lineage>
        <taxon>Bacteria</taxon>
        <taxon>Pseudomonadati</taxon>
        <taxon>Verrucomicrobiota</taxon>
        <taxon>Verrucomicrobiia</taxon>
        <taxon>Verrucomicrobiales</taxon>
        <taxon>Verrucomicrobiaceae</taxon>
        <taxon>Roseimicrobium</taxon>
    </lineage>
</organism>
<accession>A0A366HU54</accession>
<proteinExistence type="predicted"/>
<name>A0A366HU54_9BACT</name>
<reference evidence="1 2" key="1">
    <citation type="submission" date="2018-06" db="EMBL/GenBank/DDBJ databases">
        <title>Genomic Encyclopedia of Type Strains, Phase IV (KMG-IV): sequencing the most valuable type-strain genomes for metagenomic binning, comparative biology and taxonomic classification.</title>
        <authorList>
            <person name="Goeker M."/>
        </authorList>
    </citation>
    <scope>NUCLEOTIDE SEQUENCE [LARGE SCALE GENOMIC DNA]</scope>
    <source>
        <strain evidence="1 2">DSM 25532</strain>
    </source>
</reference>
<dbReference type="EMBL" id="QNRR01000002">
    <property type="protein sequence ID" value="RBP46444.1"/>
    <property type="molecule type" value="Genomic_DNA"/>
</dbReference>